<dbReference type="PANTHER" id="PTHR11697:SF230">
    <property type="entry name" value="ZINC FINGER, MYM DOMAIN CONTAINING 1"/>
    <property type="match status" value="1"/>
</dbReference>
<sequence>MESLNKQVSDMTRFYKSRLTYSLKCLRFLLCQGLIFRGDDESESSENMGNFHELLAWLDEFNDDVKQIVFKNAQGSYQMTCGGIQKDLINSCAKETTKLIIEEVKDDFFGILVDESSDASGEEYLAVCLRYIDRKGRLIERFLGIVHVEDTTAASLKSAIQSLLMGHSLSMSKIRGQSYNGASNMKDLLNNALQRKDQDIIDAMTLVSPTKKQLQNLRSDGWEDFLSRVTSFCVKHDIEVPDMDGYYFPPGRARRFFKKVKNIHRFQVEMFLSVIDLQLQELTNRFDEVNMELLMCMSSLNPANSFAAFDKQRILRLAEFYPNEFSTVDLMKLDFQLQVYINDLSKDVRFQQVRDLGGLSCMLVETNKHKIHREVYLLLKLVLILPMATASVERVFSAMSFVKSKLRDSMGDQQLNDSLVTFIEKDMFLQVSDESVLRRFQDMKTRRNNF</sequence>
<accession>A0A7N0RAE9</accession>
<evidence type="ECO:0000313" key="4">
    <source>
        <dbReference type="Proteomes" id="UP000594263"/>
    </source>
</evidence>
<name>A0A7N0RAE9_KALFE</name>
<dbReference type="GO" id="GO:0046983">
    <property type="term" value="F:protein dimerization activity"/>
    <property type="evidence" value="ECO:0007669"/>
    <property type="project" value="InterPro"/>
</dbReference>
<evidence type="ECO:0008006" key="5">
    <source>
        <dbReference type="Google" id="ProtNLM"/>
    </source>
</evidence>
<dbReference type="InterPro" id="IPR012337">
    <property type="entry name" value="RNaseH-like_sf"/>
</dbReference>
<dbReference type="InterPro" id="IPR008906">
    <property type="entry name" value="HATC_C_dom"/>
</dbReference>
<protein>
    <recommendedName>
        <fullName evidence="5">Zinc finger MYM-type protein 1-like</fullName>
    </recommendedName>
</protein>
<dbReference type="Gramene" id="Kaladp0006s0034.1.v1.1">
    <property type="protein sequence ID" value="Kaladp0006s0034.1.v1.1"/>
    <property type="gene ID" value="Kaladp0006s0034.v1.1"/>
</dbReference>
<dbReference type="OMA" id="LEHYHIH"/>
<dbReference type="InterPro" id="IPR025398">
    <property type="entry name" value="DUF4371"/>
</dbReference>
<dbReference type="Pfam" id="PF14291">
    <property type="entry name" value="DUF4371"/>
    <property type="match status" value="1"/>
</dbReference>
<reference evidence="3" key="1">
    <citation type="submission" date="2021-01" db="UniProtKB">
        <authorList>
            <consortium name="EnsemblPlants"/>
        </authorList>
    </citation>
    <scope>IDENTIFICATION</scope>
</reference>
<feature type="domain" description="HAT C-terminal dimerisation" evidence="1">
    <location>
        <begin position="374"/>
        <end position="427"/>
    </location>
</feature>
<evidence type="ECO:0000313" key="3">
    <source>
        <dbReference type="EnsemblPlants" id="Kaladp0006s0034.1.v1.1"/>
    </source>
</evidence>
<keyword evidence="4" id="KW-1185">Reference proteome</keyword>
<organism evidence="3 4">
    <name type="scientific">Kalanchoe fedtschenkoi</name>
    <name type="common">Lavender scallops</name>
    <name type="synonym">South American air plant</name>
    <dbReference type="NCBI Taxonomy" id="63787"/>
    <lineage>
        <taxon>Eukaryota</taxon>
        <taxon>Viridiplantae</taxon>
        <taxon>Streptophyta</taxon>
        <taxon>Embryophyta</taxon>
        <taxon>Tracheophyta</taxon>
        <taxon>Spermatophyta</taxon>
        <taxon>Magnoliopsida</taxon>
        <taxon>eudicotyledons</taxon>
        <taxon>Gunneridae</taxon>
        <taxon>Pentapetalae</taxon>
        <taxon>Saxifragales</taxon>
        <taxon>Crassulaceae</taxon>
        <taxon>Kalanchoe</taxon>
    </lineage>
</organism>
<feature type="domain" description="DUF4371" evidence="2">
    <location>
        <begin position="3"/>
        <end position="190"/>
    </location>
</feature>
<dbReference type="SUPFAM" id="SSF53098">
    <property type="entry name" value="Ribonuclease H-like"/>
    <property type="match status" value="1"/>
</dbReference>
<dbReference type="EnsemblPlants" id="Kaladp0006s0034.1.v1.1">
    <property type="protein sequence ID" value="Kaladp0006s0034.1.v1.1"/>
    <property type="gene ID" value="Kaladp0006s0034.v1.1"/>
</dbReference>
<evidence type="ECO:0000259" key="2">
    <source>
        <dbReference type="Pfam" id="PF14291"/>
    </source>
</evidence>
<dbReference type="AlphaFoldDB" id="A0A7N0RAE9"/>
<proteinExistence type="predicted"/>
<dbReference type="Pfam" id="PF05699">
    <property type="entry name" value="Dimer_Tnp_hAT"/>
    <property type="match status" value="1"/>
</dbReference>
<dbReference type="InterPro" id="IPR055298">
    <property type="entry name" value="AtLOH3-like"/>
</dbReference>
<evidence type="ECO:0000259" key="1">
    <source>
        <dbReference type="Pfam" id="PF05699"/>
    </source>
</evidence>
<dbReference type="PANTHER" id="PTHR11697">
    <property type="entry name" value="GENERAL TRANSCRIPTION FACTOR 2-RELATED ZINC FINGER PROTEIN"/>
    <property type="match status" value="1"/>
</dbReference>
<dbReference type="Proteomes" id="UP000594263">
    <property type="component" value="Unplaced"/>
</dbReference>